<reference evidence="1" key="1">
    <citation type="journal article" date="2021" name="PeerJ">
        <title>Extensive microbial diversity within the chicken gut microbiome revealed by metagenomics and culture.</title>
        <authorList>
            <person name="Gilroy R."/>
            <person name="Ravi A."/>
            <person name="Getino M."/>
            <person name="Pursley I."/>
            <person name="Horton D.L."/>
            <person name="Alikhan N.F."/>
            <person name="Baker D."/>
            <person name="Gharbi K."/>
            <person name="Hall N."/>
            <person name="Watson M."/>
            <person name="Adriaenssens E.M."/>
            <person name="Foster-Nyarko E."/>
            <person name="Jarju S."/>
            <person name="Secka A."/>
            <person name="Antonio M."/>
            <person name="Oren A."/>
            <person name="Chaudhuri R.R."/>
            <person name="La Ragione R."/>
            <person name="Hildebrand F."/>
            <person name="Pallen M.J."/>
        </authorList>
    </citation>
    <scope>NUCLEOTIDE SEQUENCE</scope>
    <source>
        <strain evidence="1">CHK185-5351</strain>
    </source>
</reference>
<protein>
    <submittedName>
        <fullName evidence="1">Uncharacterized protein</fullName>
    </submittedName>
</protein>
<comment type="caution">
    <text evidence="1">The sequence shown here is derived from an EMBL/GenBank/DDBJ whole genome shotgun (WGS) entry which is preliminary data.</text>
</comment>
<name>A0A9D2NAE6_9FIRM</name>
<dbReference type="EMBL" id="DWWU01000039">
    <property type="protein sequence ID" value="HJC16039.1"/>
    <property type="molecule type" value="Genomic_DNA"/>
</dbReference>
<sequence>MQIGKIYTLTRAVDLPGRQITVCRRVKLLAVGETVLVDNGDGTQSEMSVEVFREMAKEDEG</sequence>
<proteinExistence type="predicted"/>
<accession>A0A9D2NAE6</accession>
<dbReference type="AlphaFoldDB" id="A0A9D2NAE6"/>
<evidence type="ECO:0000313" key="1">
    <source>
        <dbReference type="EMBL" id="HJC16039.1"/>
    </source>
</evidence>
<gene>
    <name evidence="1" type="ORF">H9705_09535</name>
</gene>
<organism evidence="1 2">
    <name type="scientific">Candidatus Fusicatenibacter intestinigallinarum</name>
    <dbReference type="NCBI Taxonomy" id="2838598"/>
    <lineage>
        <taxon>Bacteria</taxon>
        <taxon>Bacillati</taxon>
        <taxon>Bacillota</taxon>
        <taxon>Clostridia</taxon>
        <taxon>Lachnospirales</taxon>
        <taxon>Lachnospiraceae</taxon>
        <taxon>Fusicatenibacter</taxon>
    </lineage>
</organism>
<reference evidence="1" key="2">
    <citation type="submission" date="2021-04" db="EMBL/GenBank/DDBJ databases">
        <authorList>
            <person name="Gilroy R."/>
        </authorList>
    </citation>
    <scope>NUCLEOTIDE SEQUENCE</scope>
    <source>
        <strain evidence="1">CHK185-5351</strain>
    </source>
</reference>
<evidence type="ECO:0000313" key="2">
    <source>
        <dbReference type="Proteomes" id="UP000823849"/>
    </source>
</evidence>
<dbReference type="Proteomes" id="UP000823849">
    <property type="component" value="Unassembled WGS sequence"/>
</dbReference>